<organism evidence="2 3">
    <name type="scientific">Rhizobium rosettiformans W3</name>
    <dbReference type="NCBI Taxonomy" id="538378"/>
    <lineage>
        <taxon>Bacteria</taxon>
        <taxon>Pseudomonadati</taxon>
        <taxon>Pseudomonadota</taxon>
        <taxon>Alphaproteobacteria</taxon>
        <taxon>Hyphomicrobiales</taxon>
        <taxon>Rhizobiaceae</taxon>
        <taxon>Rhizobium/Agrobacterium group</taxon>
        <taxon>Rhizobium</taxon>
    </lineage>
</organism>
<dbReference type="Pfam" id="PF05016">
    <property type="entry name" value="ParE_toxin"/>
    <property type="match status" value="1"/>
</dbReference>
<accession>A0A4S8PRT4</accession>
<reference evidence="2 3" key="1">
    <citation type="submission" date="2019-04" db="EMBL/GenBank/DDBJ databases">
        <title>genome sequence of strain W3.</title>
        <authorList>
            <person name="Gao J."/>
            <person name="Sun J."/>
        </authorList>
    </citation>
    <scope>NUCLEOTIDE SEQUENCE [LARGE SCALE GENOMIC DNA]</scope>
    <source>
        <strain evidence="2 3">W3</strain>
    </source>
</reference>
<dbReference type="AlphaFoldDB" id="A0A4S8PRT4"/>
<protein>
    <submittedName>
        <fullName evidence="2">Type II toxin-antitoxin system RelE/ParE family toxin</fullName>
    </submittedName>
</protein>
<proteinExistence type="predicted"/>
<name>A0A4S8PRT4_9HYPH</name>
<dbReference type="EMBL" id="STGU01000009">
    <property type="protein sequence ID" value="THV34000.1"/>
    <property type="molecule type" value="Genomic_DNA"/>
</dbReference>
<dbReference type="InterPro" id="IPR035093">
    <property type="entry name" value="RelE/ParE_toxin_dom_sf"/>
</dbReference>
<dbReference type="InterPro" id="IPR007712">
    <property type="entry name" value="RelE/ParE_toxin"/>
</dbReference>
<keyword evidence="1" id="KW-1277">Toxin-antitoxin system</keyword>
<comment type="caution">
    <text evidence="2">The sequence shown here is derived from an EMBL/GenBank/DDBJ whole genome shotgun (WGS) entry which is preliminary data.</text>
</comment>
<gene>
    <name evidence="2" type="ORF">FAA86_16205</name>
</gene>
<dbReference type="RefSeq" id="WP_136542234.1">
    <property type="nucleotide sequence ID" value="NZ_STGU01000009.1"/>
</dbReference>
<sequence length="109" mass="12028">MTRPLIIHPDAAGELNDLYDYIAEHSGPDRAWGYVSAIKSFLVDLCAYPERGSLRSSAVDGLRIIGFRRRLSIAFVARDGDVLVLGFFYAGRSIDAALLAQRVNLTEGR</sequence>
<evidence type="ECO:0000313" key="2">
    <source>
        <dbReference type="EMBL" id="THV34000.1"/>
    </source>
</evidence>
<dbReference type="Proteomes" id="UP000307378">
    <property type="component" value="Unassembled WGS sequence"/>
</dbReference>
<dbReference type="Gene3D" id="3.30.2310.20">
    <property type="entry name" value="RelE-like"/>
    <property type="match status" value="1"/>
</dbReference>
<evidence type="ECO:0000313" key="3">
    <source>
        <dbReference type="Proteomes" id="UP000307378"/>
    </source>
</evidence>
<evidence type="ECO:0000256" key="1">
    <source>
        <dbReference type="ARBA" id="ARBA00022649"/>
    </source>
</evidence>